<evidence type="ECO:0000313" key="1">
    <source>
        <dbReference type="EMBL" id="CAE6540375.1"/>
    </source>
</evidence>
<reference evidence="1" key="1">
    <citation type="submission" date="2021-01" db="EMBL/GenBank/DDBJ databases">
        <authorList>
            <person name="Kaushik A."/>
        </authorList>
    </citation>
    <scope>NUCLEOTIDE SEQUENCE</scope>
    <source>
        <strain evidence="1">AG2-2IIIB</strain>
    </source>
</reference>
<organism evidence="1 2">
    <name type="scientific">Rhizoctonia solani</name>
    <dbReference type="NCBI Taxonomy" id="456999"/>
    <lineage>
        <taxon>Eukaryota</taxon>
        <taxon>Fungi</taxon>
        <taxon>Dikarya</taxon>
        <taxon>Basidiomycota</taxon>
        <taxon>Agaricomycotina</taxon>
        <taxon>Agaricomycetes</taxon>
        <taxon>Cantharellales</taxon>
        <taxon>Ceratobasidiaceae</taxon>
        <taxon>Rhizoctonia</taxon>
    </lineage>
</organism>
<evidence type="ECO:0000313" key="2">
    <source>
        <dbReference type="Proteomes" id="UP000663843"/>
    </source>
</evidence>
<gene>
    <name evidence="1" type="ORF">RDB_LOCUS195852</name>
</gene>
<dbReference type="Proteomes" id="UP000663843">
    <property type="component" value="Unassembled WGS sequence"/>
</dbReference>
<proteinExistence type="predicted"/>
<dbReference type="AlphaFoldDB" id="A0A8H3DR65"/>
<dbReference type="EMBL" id="CAJMWT010009950">
    <property type="protein sequence ID" value="CAE6540375.1"/>
    <property type="molecule type" value="Genomic_DNA"/>
</dbReference>
<protein>
    <submittedName>
        <fullName evidence="1">Uncharacterized protein</fullName>
    </submittedName>
</protein>
<name>A0A8H3DR65_9AGAM</name>
<sequence>MDAESYLQDTHLFEWIGRPLIRLEDPMFSQVLPTIEDVSDPTADICINLPAGYAHAKSSKTSSNLCYLVSCSEHLVRMTSFSRTQLD</sequence>
<accession>A0A8H3DR65</accession>
<comment type="caution">
    <text evidence="1">The sequence shown here is derived from an EMBL/GenBank/DDBJ whole genome shotgun (WGS) entry which is preliminary data.</text>
</comment>